<feature type="chain" id="PRO_5030068252" evidence="4">
    <location>
        <begin position="25"/>
        <end position="390"/>
    </location>
</feature>
<dbReference type="Pfam" id="PF25917">
    <property type="entry name" value="BSH_RND"/>
    <property type="match status" value="1"/>
</dbReference>
<dbReference type="InterPro" id="IPR058625">
    <property type="entry name" value="MdtA-like_BSH"/>
</dbReference>
<evidence type="ECO:0000256" key="3">
    <source>
        <dbReference type="SAM" id="Coils"/>
    </source>
</evidence>
<dbReference type="OrthoDB" id="9816569at2"/>
<keyword evidence="4" id="KW-0732">Signal</keyword>
<feature type="domain" description="Multidrug resistance protein MdtA-like alpha-helical hairpin" evidence="5">
    <location>
        <begin position="107"/>
        <end position="175"/>
    </location>
</feature>
<keyword evidence="3" id="KW-0175">Coiled coil</keyword>
<name>A0A370L1L7_9HYPH</name>
<dbReference type="PANTHER" id="PTHR30158:SF24">
    <property type="entry name" value="HLYD FAMILY SECRETION PROTEIN"/>
    <property type="match status" value="1"/>
</dbReference>
<feature type="domain" description="Multidrug resistance protein MdtA-like barrel-sandwich hybrid" evidence="6">
    <location>
        <begin position="66"/>
        <end position="207"/>
    </location>
</feature>
<feature type="domain" description="Multidrug resistance protein MdtA-like C-terminal permuted SH3" evidence="8">
    <location>
        <begin position="307"/>
        <end position="366"/>
    </location>
</feature>
<comment type="subcellular location">
    <subcellularLocation>
        <location evidence="1">Cell envelope</location>
    </subcellularLocation>
</comment>
<dbReference type="GO" id="GO:0030313">
    <property type="term" value="C:cell envelope"/>
    <property type="evidence" value="ECO:0007669"/>
    <property type="project" value="UniProtKB-SubCell"/>
</dbReference>
<comment type="caution">
    <text evidence="9">The sequence shown here is derived from an EMBL/GenBank/DDBJ whole genome shotgun (WGS) entry which is preliminary data.</text>
</comment>
<dbReference type="Pfam" id="PF25944">
    <property type="entry name" value="Beta-barrel_RND"/>
    <property type="match status" value="1"/>
</dbReference>
<dbReference type="InterPro" id="IPR058624">
    <property type="entry name" value="MdtA-like_HH"/>
</dbReference>
<gene>
    <name evidence="9" type="ORF">DWE98_20910</name>
</gene>
<dbReference type="GO" id="GO:0022857">
    <property type="term" value="F:transmembrane transporter activity"/>
    <property type="evidence" value="ECO:0007669"/>
    <property type="project" value="InterPro"/>
</dbReference>
<dbReference type="Pfam" id="PF25876">
    <property type="entry name" value="HH_MFP_RND"/>
    <property type="match status" value="1"/>
</dbReference>
<protein>
    <submittedName>
        <fullName evidence="9">Efflux RND transporter periplasmic adaptor subunit</fullName>
    </submittedName>
</protein>
<dbReference type="RefSeq" id="WP_114831242.1">
    <property type="nucleotide sequence ID" value="NZ_QQTO01000033.1"/>
</dbReference>
<dbReference type="InterPro" id="IPR058627">
    <property type="entry name" value="MdtA-like_C"/>
</dbReference>
<dbReference type="PANTHER" id="PTHR30158">
    <property type="entry name" value="ACRA/E-RELATED COMPONENT OF DRUG EFFLUX TRANSPORTER"/>
    <property type="match status" value="1"/>
</dbReference>
<evidence type="ECO:0000259" key="5">
    <source>
        <dbReference type="Pfam" id="PF25876"/>
    </source>
</evidence>
<dbReference type="Gene3D" id="2.40.420.20">
    <property type="match status" value="1"/>
</dbReference>
<dbReference type="GO" id="GO:0005886">
    <property type="term" value="C:plasma membrane"/>
    <property type="evidence" value="ECO:0007669"/>
    <property type="project" value="TreeGrafter"/>
</dbReference>
<evidence type="ECO:0000256" key="1">
    <source>
        <dbReference type="ARBA" id="ARBA00004196"/>
    </source>
</evidence>
<evidence type="ECO:0000259" key="7">
    <source>
        <dbReference type="Pfam" id="PF25944"/>
    </source>
</evidence>
<proteinExistence type="inferred from homology"/>
<dbReference type="GO" id="GO:0046677">
    <property type="term" value="P:response to antibiotic"/>
    <property type="evidence" value="ECO:0007669"/>
    <property type="project" value="TreeGrafter"/>
</dbReference>
<evidence type="ECO:0000256" key="4">
    <source>
        <dbReference type="SAM" id="SignalP"/>
    </source>
</evidence>
<dbReference type="Gene3D" id="2.40.30.170">
    <property type="match status" value="1"/>
</dbReference>
<organism evidence="9 10">
    <name type="scientific">Bosea caraganae</name>
    <dbReference type="NCBI Taxonomy" id="2763117"/>
    <lineage>
        <taxon>Bacteria</taxon>
        <taxon>Pseudomonadati</taxon>
        <taxon>Pseudomonadota</taxon>
        <taxon>Alphaproteobacteria</taxon>
        <taxon>Hyphomicrobiales</taxon>
        <taxon>Boseaceae</taxon>
        <taxon>Bosea</taxon>
    </lineage>
</organism>
<dbReference type="Gene3D" id="2.40.50.100">
    <property type="match status" value="1"/>
</dbReference>
<dbReference type="InterPro" id="IPR006143">
    <property type="entry name" value="RND_pump_MFP"/>
</dbReference>
<dbReference type="SUPFAM" id="SSF111369">
    <property type="entry name" value="HlyD-like secretion proteins"/>
    <property type="match status" value="1"/>
</dbReference>
<feature type="coiled-coil region" evidence="3">
    <location>
        <begin position="106"/>
        <end position="171"/>
    </location>
</feature>
<dbReference type="NCBIfam" id="TIGR01730">
    <property type="entry name" value="RND_mfp"/>
    <property type="match status" value="1"/>
</dbReference>
<evidence type="ECO:0000313" key="10">
    <source>
        <dbReference type="Proteomes" id="UP000255207"/>
    </source>
</evidence>
<feature type="signal peptide" evidence="4">
    <location>
        <begin position="1"/>
        <end position="24"/>
    </location>
</feature>
<accession>A0A370L1L7</accession>
<dbReference type="Proteomes" id="UP000255207">
    <property type="component" value="Unassembled WGS sequence"/>
</dbReference>
<dbReference type="Pfam" id="PF25967">
    <property type="entry name" value="RND-MFP_C"/>
    <property type="match status" value="1"/>
</dbReference>
<dbReference type="EMBL" id="QQTP01000012">
    <property type="protein sequence ID" value="RDJ21494.1"/>
    <property type="molecule type" value="Genomic_DNA"/>
</dbReference>
<evidence type="ECO:0000313" key="9">
    <source>
        <dbReference type="EMBL" id="RDJ21494.1"/>
    </source>
</evidence>
<feature type="domain" description="Multidrug resistance protein MdtA-like beta-barrel" evidence="7">
    <location>
        <begin position="214"/>
        <end position="301"/>
    </location>
</feature>
<dbReference type="Gene3D" id="1.10.287.470">
    <property type="entry name" value="Helix hairpin bin"/>
    <property type="match status" value="1"/>
</dbReference>
<reference evidence="10" key="1">
    <citation type="submission" date="2018-07" db="EMBL/GenBank/DDBJ databases">
        <authorList>
            <person name="Safronova V.I."/>
            <person name="Chirak E.R."/>
            <person name="Sazanova A.L."/>
        </authorList>
    </citation>
    <scope>NUCLEOTIDE SEQUENCE [LARGE SCALE GENOMIC DNA]</scope>
    <source>
        <strain evidence="10">RCAM04685</strain>
    </source>
</reference>
<comment type="similarity">
    <text evidence="2">Belongs to the membrane fusion protein (MFP) (TC 8.A.1) family.</text>
</comment>
<evidence type="ECO:0000259" key="6">
    <source>
        <dbReference type="Pfam" id="PF25917"/>
    </source>
</evidence>
<evidence type="ECO:0000256" key="2">
    <source>
        <dbReference type="ARBA" id="ARBA00009477"/>
    </source>
</evidence>
<evidence type="ECO:0000259" key="8">
    <source>
        <dbReference type="Pfam" id="PF25967"/>
    </source>
</evidence>
<sequence>MSVRLARSLALATIAAAAAMSVGAASVGVSWAQGAPPAPTVQIATPLAKRVTNWDEFTGRFEARDQVEIRARVSGFLDSIHFKDGELVKKGDLLFTIDQRPYQLAVDAARAEVARTAAQVDLAKNEVERAEGLTQNRTITARDIDQRRANLNGALAQQQAAEANLKTAELNLEWTQVRAPLAGRISNKRVDAGNLIAGGQSGATLLTTIVSVDPINFTFDASEADYLRYSRLASALRQNANREQGSPAQVRLSDEKEWKRSGNIDFVDNALNARSGTIRGRAVFENKDQFLTPGTFGRLRLFAGETDALLVPDAVIVSDQASKIVLTVGADNKVVPKPVTLGQISDGLRVITQGLTKDDKVIVNGLASPMVRPGATVAPQPTEIKVAATN</sequence>
<dbReference type="AlphaFoldDB" id="A0A370L1L7"/>
<dbReference type="InterPro" id="IPR058626">
    <property type="entry name" value="MdtA-like_b-barrel"/>
</dbReference>
<keyword evidence="10" id="KW-1185">Reference proteome</keyword>